<organism evidence="2 3">
    <name type="scientific">Pararhizobium capsulatum DSM 1112</name>
    <dbReference type="NCBI Taxonomy" id="1121113"/>
    <lineage>
        <taxon>Bacteria</taxon>
        <taxon>Pseudomonadati</taxon>
        <taxon>Pseudomonadota</taxon>
        <taxon>Alphaproteobacteria</taxon>
        <taxon>Hyphomicrobiales</taxon>
        <taxon>Rhizobiaceae</taxon>
        <taxon>Rhizobium/Agrobacterium group</taxon>
        <taxon>Pararhizobium</taxon>
    </lineage>
</organism>
<comment type="caution">
    <text evidence="2">The sequence shown here is derived from an EMBL/GenBank/DDBJ whole genome shotgun (WGS) entry which is preliminary data.</text>
</comment>
<proteinExistence type="predicted"/>
<dbReference type="EMBL" id="JAUSVF010000001">
    <property type="protein sequence ID" value="MDQ0320794.1"/>
    <property type="molecule type" value="Genomic_DNA"/>
</dbReference>
<evidence type="ECO:0000256" key="1">
    <source>
        <dbReference type="SAM" id="SignalP"/>
    </source>
</evidence>
<keyword evidence="3" id="KW-1185">Reference proteome</keyword>
<gene>
    <name evidence="2" type="ORF">QO002_002932</name>
</gene>
<reference evidence="2 3" key="1">
    <citation type="submission" date="2023-07" db="EMBL/GenBank/DDBJ databases">
        <title>Genomic Encyclopedia of Type Strains, Phase IV (KMG-IV): sequencing the most valuable type-strain genomes for metagenomic binning, comparative biology and taxonomic classification.</title>
        <authorList>
            <person name="Goeker M."/>
        </authorList>
    </citation>
    <scope>NUCLEOTIDE SEQUENCE [LARGE SCALE GENOMIC DNA]</scope>
    <source>
        <strain evidence="2 3">DSM 1112</strain>
    </source>
</reference>
<dbReference type="Proteomes" id="UP001230207">
    <property type="component" value="Unassembled WGS sequence"/>
</dbReference>
<evidence type="ECO:0000313" key="2">
    <source>
        <dbReference type="EMBL" id="MDQ0320794.1"/>
    </source>
</evidence>
<dbReference type="RefSeq" id="WP_307230860.1">
    <property type="nucleotide sequence ID" value="NZ_JAUSVF010000001.1"/>
</dbReference>
<keyword evidence="1" id="KW-0732">Signal</keyword>
<feature type="chain" id="PRO_5045645408" description="DUF4440 domain-containing protein" evidence="1">
    <location>
        <begin position="30"/>
        <end position="154"/>
    </location>
</feature>
<evidence type="ECO:0000313" key="3">
    <source>
        <dbReference type="Proteomes" id="UP001230207"/>
    </source>
</evidence>
<feature type="signal peptide" evidence="1">
    <location>
        <begin position="1"/>
        <end position="29"/>
    </location>
</feature>
<evidence type="ECO:0008006" key="4">
    <source>
        <dbReference type="Google" id="ProtNLM"/>
    </source>
</evidence>
<accession>A0ABU0BRD0</accession>
<sequence length="154" mass="16763">MQHRFTRAATRIAFAFVAATVSIPGAACAQSEGEVYSRIEQLHGNAEAFSGPFQNLTDAMRDGDAETVADLAEYPLEIHANGETYDILSAQDFIDNFDTLITEETRNAVADQSYDALFVNSDGVMFANGEVWMGAICDDDDCAITHWAITAINN</sequence>
<name>A0ABU0BRD0_9HYPH</name>
<protein>
    <recommendedName>
        <fullName evidence="4">DUF4440 domain-containing protein</fullName>
    </recommendedName>
</protein>